<dbReference type="Gene3D" id="1.20.1720.10">
    <property type="entry name" value="Multidrug resistance protein D"/>
    <property type="match status" value="1"/>
</dbReference>
<protein>
    <submittedName>
        <fullName evidence="8">Major facilitator superfamily protein</fullName>
    </submittedName>
</protein>
<keyword evidence="2" id="KW-0813">Transport</keyword>
<organism evidence="8 9">
    <name type="scientific">Cupriavidus basilensis OR16</name>
    <dbReference type="NCBI Taxonomy" id="1127483"/>
    <lineage>
        <taxon>Bacteria</taxon>
        <taxon>Pseudomonadati</taxon>
        <taxon>Pseudomonadota</taxon>
        <taxon>Betaproteobacteria</taxon>
        <taxon>Burkholderiales</taxon>
        <taxon>Burkholderiaceae</taxon>
        <taxon>Cupriavidus</taxon>
    </lineage>
</organism>
<evidence type="ECO:0000259" key="7">
    <source>
        <dbReference type="PROSITE" id="PS50850"/>
    </source>
</evidence>
<feature type="transmembrane region" description="Helical" evidence="6">
    <location>
        <begin position="83"/>
        <end position="101"/>
    </location>
</feature>
<evidence type="ECO:0000313" key="9">
    <source>
        <dbReference type="Proteomes" id="UP000005808"/>
    </source>
</evidence>
<dbReference type="GO" id="GO:0005886">
    <property type="term" value="C:plasma membrane"/>
    <property type="evidence" value="ECO:0007669"/>
    <property type="project" value="TreeGrafter"/>
</dbReference>
<dbReference type="GO" id="GO:0022857">
    <property type="term" value="F:transmembrane transporter activity"/>
    <property type="evidence" value="ECO:0007669"/>
    <property type="project" value="InterPro"/>
</dbReference>
<comment type="caution">
    <text evidence="8">The sequence shown here is derived from an EMBL/GenBank/DDBJ whole genome shotgun (WGS) entry which is preliminary data.</text>
</comment>
<name>H1SA81_9BURK</name>
<gene>
    <name evidence="8" type="ORF">OR16_25010</name>
</gene>
<evidence type="ECO:0000256" key="2">
    <source>
        <dbReference type="ARBA" id="ARBA00022448"/>
    </source>
</evidence>
<feature type="transmembrane region" description="Helical" evidence="6">
    <location>
        <begin position="107"/>
        <end position="128"/>
    </location>
</feature>
<dbReference type="Pfam" id="PF07690">
    <property type="entry name" value="MFS_1"/>
    <property type="match status" value="1"/>
</dbReference>
<reference evidence="8 9" key="1">
    <citation type="journal article" date="2012" name="J. Bacteriol.">
        <title>De Novo Genome Project of Cupriavidus basilensis OR16.</title>
        <authorList>
            <person name="Cserhati M."/>
            <person name="Kriszt B."/>
            <person name="Szoboszlay S."/>
            <person name="Toth A."/>
            <person name="Szabo I."/>
            <person name="Tancsics A."/>
            <person name="Nagy I."/>
            <person name="Horvath B."/>
            <person name="Nagy I."/>
            <person name="Kukolya J."/>
        </authorList>
    </citation>
    <scope>NUCLEOTIDE SEQUENCE [LARGE SCALE GENOMIC DNA]</scope>
    <source>
        <strain evidence="8 9">OR16</strain>
    </source>
</reference>
<dbReference type="PATRIC" id="fig|1127483.3.peg.5004"/>
<dbReference type="PANTHER" id="PTHR23502">
    <property type="entry name" value="MAJOR FACILITATOR SUPERFAMILY"/>
    <property type="match status" value="1"/>
</dbReference>
<dbReference type="PROSITE" id="PS50850">
    <property type="entry name" value="MFS"/>
    <property type="match status" value="1"/>
</dbReference>
<accession>H1SA81</accession>
<keyword evidence="5 6" id="KW-0472">Membrane</keyword>
<dbReference type="InterPro" id="IPR020846">
    <property type="entry name" value="MFS_dom"/>
</dbReference>
<feature type="transmembrane region" description="Helical" evidence="6">
    <location>
        <begin position="168"/>
        <end position="189"/>
    </location>
</feature>
<keyword evidence="3 6" id="KW-0812">Transmembrane</keyword>
<dbReference type="Proteomes" id="UP000005808">
    <property type="component" value="Unassembled WGS sequence"/>
</dbReference>
<dbReference type="GO" id="GO:1990961">
    <property type="term" value="P:xenobiotic detoxification by transmembrane export across the plasma membrane"/>
    <property type="evidence" value="ECO:0007669"/>
    <property type="project" value="TreeGrafter"/>
</dbReference>
<feature type="transmembrane region" description="Helical" evidence="6">
    <location>
        <begin position="140"/>
        <end position="162"/>
    </location>
</feature>
<comment type="subcellular location">
    <subcellularLocation>
        <location evidence="1">Membrane</location>
        <topology evidence="1">Multi-pass membrane protein</topology>
    </subcellularLocation>
</comment>
<dbReference type="SUPFAM" id="SSF103473">
    <property type="entry name" value="MFS general substrate transporter"/>
    <property type="match status" value="1"/>
</dbReference>
<evidence type="ECO:0000256" key="1">
    <source>
        <dbReference type="ARBA" id="ARBA00004141"/>
    </source>
</evidence>
<feature type="transmembrane region" description="Helical" evidence="6">
    <location>
        <begin position="256"/>
        <end position="278"/>
    </location>
</feature>
<dbReference type="InterPro" id="IPR036259">
    <property type="entry name" value="MFS_trans_sf"/>
</dbReference>
<evidence type="ECO:0000256" key="5">
    <source>
        <dbReference type="ARBA" id="ARBA00023136"/>
    </source>
</evidence>
<evidence type="ECO:0000313" key="8">
    <source>
        <dbReference type="EMBL" id="EHP40630.1"/>
    </source>
</evidence>
<evidence type="ECO:0000256" key="4">
    <source>
        <dbReference type="ARBA" id="ARBA00022989"/>
    </source>
</evidence>
<evidence type="ECO:0000256" key="3">
    <source>
        <dbReference type="ARBA" id="ARBA00022692"/>
    </source>
</evidence>
<feature type="transmembrane region" description="Helical" evidence="6">
    <location>
        <begin position="12"/>
        <end position="31"/>
    </location>
</feature>
<dbReference type="RefSeq" id="WP_006160373.1">
    <property type="nucleotide sequence ID" value="NZ_AHJE01000062.1"/>
</dbReference>
<evidence type="ECO:0000256" key="6">
    <source>
        <dbReference type="SAM" id="Phobius"/>
    </source>
</evidence>
<dbReference type="InterPro" id="IPR011701">
    <property type="entry name" value="MFS"/>
</dbReference>
<keyword evidence="4 6" id="KW-1133">Transmembrane helix</keyword>
<dbReference type="PANTHER" id="PTHR23502:SF132">
    <property type="entry name" value="POLYAMINE TRANSPORTER 2-RELATED"/>
    <property type="match status" value="1"/>
</dbReference>
<proteinExistence type="predicted"/>
<dbReference type="EMBL" id="AHJE01000062">
    <property type="protein sequence ID" value="EHP40630.1"/>
    <property type="molecule type" value="Genomic_DNA"/>
</dbReference>
<dbReference type="AlphaFoldDB" id="H1SA81"/>
<feature type="domain" description="Major facilitator superfamily (MFS) profile" evidence="7">
    <location>
        <begin position="16"/>
        <end position="306"/>
    </location>
</feature>
<dbReference type="OrthoDB" id="9814303at2"/>
<feature type="transmembrane region" description="Helical" evidence="6">
    <location>
        <begin position="51"/>
        <end position="71"/>
    </location>
</feature>
<sequence>MQHIFDNKPPLSPAQALPLLGVLGILVSLWSDILFPTLTGIQQDLRISATAVQQTVSLFFVANAFMCLWHGVISDAYGRRRPLNFVLVVLLLSSLLCLRVTRIEELWLLRTVQGLAAGLGTILCRAIIRDLYSGADAQRMIARTSIVQCLGPTLVPMLGGWLTSIWGWRAVFAFLSVVAALMLLVYGRLLPETLPPIRRQPMRVATLWRGYRNVLGSAWFMRLTVAHACNWMAMFLYVAAAPQFVIHLLGRPATEVYLIFVPMVLGLVAGLVCLPLLVRRWGTQHTVRRSPACWPRCFGTPSGSWQ</sequence>